<dbReference type="SUPFAM" id="SSF52799">
    <property type="entry name" value="(Phosphotyrosine protein) phosphatases II"/>
    <property type="match status" value="1"/>
</dbReference>
<dbReference type="PANTHER" id="PTHR10159:SF519">
    <property type="entry name" value="DUAL SPECIFICITY PROTEIN PHOSPHATASE MPK3"/>
    <property type="match status" value="1"/>
</dbReference>
<keyword evidence="3" id="KW-0378">Hydrolase</keyword>
<reference evidence="7 8" key="1">
    <citation type="journal article" date="2013" name="Curr. Biol.">
        <title>Shared signatures of parasitism and phylogenomics unite Cryptomycota and microsporidia.</title>
        <authorList>
            <person name="James T.Y."/>
            <person name="Pelin A."/>
            <person name="Bonen L."/>
            <person name="Ahrendt S."/>
            <person name="Sain D."/>
            <person name="Corradi N."/>
            <person name="Stajich J.E."/>
        </authorList>
    </citation>
    <scope>NUCLEOTIDE SEQUENCE [LARGE SCALE GENOMIC DNA]</scope>
    <source>
        <strain evidence="7 8">CSF55</strain>
    </source>
</reference>
<dbReference type="PROSITE" id="PS50056">
    <property type="entry name" value="TYR_PHOSPHATASE_2"/>
    <property type="match status" value="1"/>
</dbReference>
<sequence length="286" mass="32420">MSLQPRATKLKRNSNLIIETDRLSQTLAESKCVQALHEEQNPSPIYAKSSSNIKTAPSLILPGLWLGSERDAHDISFIKENNISFVLNVSKEAKNAFENDDDIEYCHFDFQDYFDQDILNYLPKCFEFLAKSRSRNALIHCTLGISRSPTIAIAYVMKVKGWRMQKSYDHVKQIRNSICPNVGFMSQLSQYEKTLFSLDDQKDDILNDLINSYSEQSVGNVFKSKILVLCDENSRLHENVQNANKELGSIFDVVKMSAVKPLQTCSGNSSGNLYVLVIFDTNLKLS</sequence>
<accession>A0A075B3H5</accession>
<dbReference type="Gene3D" id="3.90.190.10">
    <property type="entry name" value="Protein tyrosine phosphatase superfamily"/>
    <property type="match status" value="1"/>
</dbReference>
<keyword evidence="4" id="KW-0904">Protein phosphatase</keyword>
<dbReference type="InterPro" id="IPR000340">
    <property type="entry name" value="Dual-sp_phosphatase_cat-dom"/>
</dbReference>
<dbReference type="InterPro" id="IPR016130">
    <property type="entry name" value="Tyr_Pase_AS"/>
</dbReference>
<protein>
    <recommendedName>
        <fullName evidence="2">protein-tyrosine-phosphatase</fullName>
        <ecNumber evidence="2">3.1.3.48</ecNumber>
    </recommendedName>
</protein>
<feature type="domain" description="Tyrosine specific protein phosphatases" evidence="6">
    <location>
        <begin position="116"/>
        <end position="178"/>
    </location>
</feature>
<dbReference type="OMA" id="HVEREYK"/>
<dbReference type="GO" id="GO:0043409">
    <property type="term" value="P:negative regulation of MAPK cascade"/>
    <property type="evidence" value="ECO:0007669"/>
    <property type="project" value="TreeGrafter"/>
</dbReference>
<evidence type="ECO:0000259" key="6">
    <source>
        <dbReference type="PROSITE" id="PS50056"/>
    </source>
</evidence>
<evidence type="ECO:0000259" key="5">
    <source>
        <dbReference type="PROSITE" id="PS50054"/>
    </source>
</evidence>
<dbReference type="PROSITE" id="PS00383">
    <property type="entry name" value="TYR_PHOSPHATASE_1"/>
    <property type="match status" value="1"/>
</dbReference>
<organism evidence="7 8">
    <name type="scientific">Rozella allomycis (strain CSF55)</name>
    <dbReference type="NCBI Taxonomy" id="988480"/>
    <lineage>
        <taxon>Eukaryota</taxon>
        <taxon>Fungi</taxon>
        <taxon>Fungi incertae sedis</taxon>
        <taxon>Cryptomycota</taxon>
        <taxon>Cryptomycota incertae sedis</taxon>
        <taxon>Rozella</taxon>
    </lineage>
</organism>
<dbReference type="InterPro" id="IPR020422">
    <property type="entry name" value="TYR_PHOSPHATASE_DUAL_dom"/>
</dbReference>
<comment type="similarity">
    <text evidence="1">Belongs to the protein-tyrosine phosphatase family. Non-receptor class dual specificity subfamily.</text>
</comment>
<dbReference type="Proteomes" id="UP000030755">
    <property type="component" value="Unassembled WGS sequence"/>
</dbReference>
<evidence type="ECO:0000313" key="7">
    <source>
        <dbReference type="EMBL" id="EPZ35388.1"/>
    </source>
</evidence>
<evidence type="ECO:0000256" key="4">
    <source>
        <dbReference type="ARBA" id="ARBA00022912"/>
    </source>
</evidence>
<name>A0A075B3H5_ROZAC</name>
<evidence type="ECO:0000256" key="2">
    <source>
        <dbReference type="ARBA" id="ARBA00013064"/>
    </source>
</evidence>
<evidence type="ECO:0000313" key="8">
    <source>
        <dbReference type="Proteomes" id="UP000030755"/>
    </source>
</evidence>
<gene>
    <name evidence="7" type="ORF">O9G_003042</name>
</gene>
<dbReference type="EMBL" id="KE560847">
    <property type="protein sequence ID" value="EPZ35388.1"/>
    <property type="molecule type" value="Genomic_DNA"/>
</dbReference>
<dbReference type="OrthoDB" id="273181at2759"/>
<dbReference type="AlphaFoldDB" id="A0A075B3H5"/>
<dbReference type="CDD" id="cd14498">
    <property type="entry name" value="DSP"/>
    <property type="match status" value="1"/>
</dbReference>
<evidence type="ECO:0000256" key="3">
    <source>
        <dbReference type="ARBA" id="ARBA00022801"/>
    </source>
</evidence>
<feature type="domain" description="Tyrosine-protein phosphatase" evidence="5">
    <location>
        <begin position="56"/>
        <end position="197"/>
    </location>
</feature>
<dbReference type="EC" id="3.1.3.48" evidence="2"/>
<keyword evidence="8" id="KW-1185">Reference proteome</keyword>
<dbReference type="GO" id="GO:0004725">
    <property type="term" value="F:protein tyrosine phosphatase activity"/>
    <property type="evidence" value="ECO:0007669"/>
    <property type="project" value="UniProtKB-EC"/>
</dbReference>
<dbReference type="HOGENOM" id="CLU_973721_0_0_1"/>
<dbReference type="PROSITE" id="PS50054">
    <property type="entry name" value="TYR_PHOSPHATASE_DUAL"/>
    <property type="match status" value="1"/>
</dbReference>
<dbReference type="GO" id="GO:0005737">
    <property type="term" value="C:cytoplasm"/>
    <property type="evidence" value="ECO:0007669"/>
    <property type="project" value="TreeGrafter"/>
</dbReference>
<dbReference type="PANTHER" id="PTHR10159">
    <property type="entry name" value="DUAL SPECIFICITY PROTEIN PHOSPHATASE"/>
    <property type="match status" value="1"/>
</dbReference>
<dbReference type="Pfam" id="PF00782">
    <property type="entry name" value="DSPc"/>
    <property type="match status" value="1"/>
</dbReference>
<dbReference type="InterPro" id="IPR000387">
    <property type="entry name" value="Tyr_Pase_dom"/>
</dbReference>
<evidence type="ECO:0000256" key="1">
    <source>
        <dbReference type="ARBA" id="ARBA00008601"/>
    </source>
</evidence>
<proteinExistence type="inferred from homology"/>
<dbReference type="InterPro" id="IPR029021">
    <property type="entry name" value="Prot-tyrosine_phosphatase-like"/>
</dbReference>
<dbReference type="STRING" id="988480.A0A075B3H5"/>
<dbReference type="SMART" id="SM00195">
    <property type="entry name" value="DSPc"/>
    <property type="match status" value="1"/>
</dbReference>